<dbReference type="KEGG" id="ztr:MYCGRDRAFT_97930"/>
<reference evidence="2 3" key="1">
    <citation type="journal article" date="2011" name="PLoS Genet.">
        <title>Finished genome of the fungal wheat pathogen Mycosphaerella graminicola reveals dispensome structure, chromosome plasticity, and stealth pathogenesis.</title>
        <authorList>
            <person name="Goodwin S.B."/>
            <person name="Ben M'barek S."/>
            <person name="Dhillon B."/>
            <person name="Wittenberg A.H.J."/>
            <person name="Crane C.F."/>
            <person name="Hane J.K."/>
            <person name="Foster A.J."/>
            <person name="Van der Lee T.A.J."/>
            <person name="Grimwood J."/>
            <person name="Aerts A."/>
            <person name="Antoniw J."/>
            <person name="Bailey A."/>
            <person name="Bluhm B."/>
            <person name="Bowler J."/>
            <person name="Bristow J."/>
            <person name="van der Burgt A."/>
            <person name="Canto-Canche B."/>
            <person name="Churchill A.C.L."/>
            <person name="Conde-Ferraez L."/>
            <person name="Cools H.J."/>
            <person name="Coutinho P.M."/>
            <person name="Csukai M."/>
            <person name="Dehal P."/>
            <person name="De Wit P."/>
            <person name="Donzelli B."/>
            <person name="van de Geest H.C."/>
            <person name="van Ham R.C.H.J."/>
            <person name="Hammond-Kosack K.E."/>
            <person name="Henrissat B."/>
            <person name="Kilian A."/>
            <person name="Kobayashi A.K."/>
            <person name="Koopmann E."/>
            <person name="Kourmpetis Y."/>
            <person name="Kuzniar A."/>
            <person name="Lindquist E."/>
            <person name="Lombard V."/>
            <person name="Maliepaard C."/>
            <person name="Martins N."/>
            <person name="Mehrabi R."/>
            <person name="Nap J.P.H."/>
            <person name="Ponomarenko A."/>
            <person name="Rudd J.J."/>
            <person name="Salamov A."/>
            <person name="Schmutz J."/>
            <person name="Schouten H.J."/>
            <person name="Shapiro H."/>
            <person name="Stergiopoulos I."/>
            <person name="Torriani S.F.F."/>
            <person name="Tu H."/>
            <person name="de Vries R.P."/>
            <person name="Waalwijk C."/>
            <person name="Ware S.B."/>
            <person name="Wiebenga A."/>
            <person name="Zwiers L.-H."/>
            <person name="Oliver R.P."/>
            <person name="Grigoriev I.V."/>
            <person name="Kema G.H.J."/>
        </authorList>
    </citation>
    <scope>NUCLEOTIDE SEQUENCE [LARGE SCALE GENOMIC DNA]</scope>
    <source>
        <strain evidence="3">CBS 115943 / IPO323</strain>
    </source>
</reference>
<sequence length="306" mass="34772">MDDPTSKDTYACFEKVMEMLRGPNLDTEELDVNLAILNISAVKNSLWQLYIIPFDQLGPPSKREDDGRPTAQITVLPGGHGQSMANTAVVKRRRAGPRGSRAASRSSRKDKGPDPTRRPPTRSSQRLAAQRDAPKRRQLRLFIIHVRGEARQHDVEFKRTLIGEFAAGRSQRSSGIVVIFRGIARGPVRRILHGRLQKHLQQPEHEAKQCRRCESISGSVQRLPTKQSPDTDLRFVSPSGRRARQSSNDQSAMEDRRFRDGVKEIENEPEERLEEECILFQAPGDCPELEQQLSQRLLRTFSWKVP</sequence>
<dbReference type="AlphaFoldDB" id="F9XRT7"/>
<evidence type="ECO:0000256" key="1">
    <source>
        <dbReference type="SAM" id="MobiDB-lite"/>
    </source>
</evidence>
<evidence type="ECO:0000313" key="2">
    <source>
        <dbReference type="EMBL" id="EGP81972.1"/>
    </source>
</evidence>
<evidence type="ECO:0000313" key="3">
    <source>
        <dbReference type="Proteomes" id="UP000008062"/>
    </source>
</evidence>
<feature type="compositionally biased region" description="Polar residues" evidence="1">
    <location>
        <begin position="218"/>
        <end position="230"/>
    </location>
</feature>
<dbReference type="GeneID" id="13399222"/>
<gene>
    <name evidence="2" type="ORF">MYCGRDRAFT_97930</name>
</gene>
<accession>F9XRT7</accession>
<dbReference type="InParanoid" id="F9XRT7"/>
<dbReference type="EMBL" id="CM001214">
    <property type="protein sequence ID" value="EGP81972.1"/>
    <property type="molecule type" value="Genomic_DNA"/>
</dbReference>
<feature type="region of interest" description="Disordered" evidence="1">
    <location>
        <begin position="218"/>
        <end position="259"/>
    </location>
</feature>
<organism evidence="2 3">
    <name type="scientific">Zymoseptoria tritici (strain CBS 115943 / IPO323)</name>
    <name type="common">Speckled leaf blotch fungus</name>
    <name type="synonym">Septoria tritici</name>
    <dbReference type="NCBI Taxonomy" id="336722"/>
    <lineage>
        <taxon>Eukaryota</taxon>
        <taxon>Fungi</taxon>
        <taxon>Dikarya</taxon>
        <taxon>Ascomycota</taxon>
        <taxon>Pezizomycotina</taxon>
        <taxon>Dothideomycetes</taxon>
        <taxon>Dothideomycetidae</taxon>
        <taxon>Mycosphaerellales</taxon>
        <taxon>Mycosphaerellaceae</taxon>
        <taxon>Zymoseptoria</taxon>
    </lineage>
</organism>
<dbReference type="RefSeq" id="XP_003846996.1">
    <property type="nucleotide sequence ID" value="XM_003846948.1"/>
</dbReference>
<keyword evidence="3" id="KW-1185">Reference proteome</keyword>
<dbReference type="Proteomes" id="UP000008062">
    <property type="component" value="Chromosome 19"/>
</dbReference>
<dbReference type="HOGENOM" id="CLU_909750_0_0_1"/>
<proteinExistence type="predicted"/>
<name>F9XRT7_ZYMTI</name>
<feature type="region of interest" description="Disordered" evidence="1">
    <location>
        <begin position="60"/>
        <end position="134"/>
    </location>
</feature>
<feature type="compositionally biased region" description="Basic and acidic residues" evidence="1">
    <location>
        <begin position="107"/>
        <end position="117"/>
    </location>
</feature>
<protein>
    <submittedName>
        <fullName evidence="2">Uncharacterized protein</fullName>
    </submittedName>
</protein>